<keyword evidence="1" id="KW-0472">Membrane</keyword>
<dbReference type="STRING" id="692275.N1QH26"/>
<keyword evidence="1" id="KW-0812">Transmembrane</keyword>
<feature type="domain" description="Glutaminase A central" evidence="2">
    <location>
        <begin position="390"/>
        <end position="740"/>
    </location>
</feature>
<feature type="transmembrane region" description="Helical" evidence="1">
    <location>
        <begin position="48"/>
        <end position="70"/>
    </location>
</feature>
<evidence type="ECO:0000256" key="1">
    <source>
        <dbReference type="SAM" id="Phobius"/>
    </source>
</evidence>
<dbReference type="OrthoDB" id="3918848at2759"/>
<dbReference type="PANTHER" id="PTHR31987">
    <property type="entry name" value="GLUTAMINASE A-RELATED"/>
    <property type="match status" value="1"/>
</dbReference>
<gene>
    <name evidence="4" type="ORF">SEPMUDRAFT_145722</name>
</gene>
<dbReference type="AlphaFoldDB" id="N1QH26"/>
<sequence length="754" mass="82305">MLCSLCWTRFFVVGVVLFFFFGLCLWHEAEVQNVLLSSSSSSRFESRVVSFIMAPVGYTSILLSFVWSLLFSISPQSTHAAVVGLPSYPLAVKSPYLSTWLPSKQALDVAGGQPEFWAGQGLNWPVLARVDGTLYALLNGGSASNAVKAVTKGITYSSTHTIISLYGGDVNFTLDFFTPVYPASADYLLQSLPYSYLTVNASVADGRAKNVQVFSGIDHTWTAQAGAAQINLTTSGDAQFFWFYNPRQSYYTEKADQATYGSVLYGSLSSDGETSHGIGPATDLYSEFAASGSLTGSTSPTSGTGLVAIVQDLGAVSDTPVGTTVAVGLQRDIAVQYLGRDQTSYHRKKWPFIPDAIEFFLNNYNRAREYSAILDDLVRSNSEAVSCDWGSAYADINEASVRQSFASLELTVPNDDRSAEVSAFLKEISSNGNMNTVDLIFQSWPIFVSLNPEWIKLQFKPILSYLASGRWPKPYVIHDIGLHYPIATGHDDGIAEEMPLFETATMFILLLAYQKFSGDTTFAAQYRSLFDGWANYLAENGLYPANQLISVDAIPPSANQTGLAVQSAIGLKAAAVLTGNDTYATIADTFVTKLYDDALGLDGPDLASSTHFTYNYDKPTTWNVLFTAYSDVILDLHTFPPEAWDLQSTFYSSVFQPYGLAFAGPVSDRGIQWGITDWNLEWAAIATEELQKSIVQTTHMFMTNGKNTIPFGTKYFVQGTEAGVWIGNKARGSVGTHFAIVALQQGVWDYESAS</sequence>
<dbReference type="HOGENOM" id="CLU_008020_1_1_1"/>
<name>N1QH26_SPHMS</name>
<dbReference type="InterPro" id="IPR052743">
    <property type="entry name" value="Glutaminase_GtaA"/>
</dbReference>
<dbReference type="GeneID" id="27900364"/>
<protein>
    <recommendedName>
        <fullName evidence="6">DUF1793-domain-containing protein</fullName>
    </recommendedName>
</protein>
<evidence type="ECO:0008006" key="6">
    <source>
        <dbReference type="Google" id="ProtNLM"/>
    </source>
</evidence>
<dbReference type="InterPro" id="IPR032514">
    <property type="entry name" value="GtaA_central"/>
</dbReference>
<evidence type="ECO:0000313" key="4">
    <source>
        <dbReference type="EMBL" id="EMF16485.1"/>
    </source>
</evidence>
<dbReference type="Pfam" id="PF17168">
    <property type="entry name" value="DUF5127"/>
    <property type="match status" value="1"/>
</dbReference>
<dbReference type="GO" id="GO:0005975">
    <property type="term" value="P:carbohydrate metabolic process"/>
    <property type="evidence" value="ECO:0007669"/>
    <property type="project" value="InterPro"/>
</dbReference>
<feature type="domain" description="Glutaminase A N-terminal" evidence="3">
    <location>
        <begin position="159"/>
        <end position="380"/>
    </location>
</feature>
<dbReference type="Pfam" id="PF16335">
    <property type="entry name" value="GtaA_6_Hairpin"/>
    <property type="match status" value="1"/>
</dbReference>
<dbReference type="InterPro" id="IPR008928">
    <property type="entry name" value="6-hairpin_glycosidase_sf"/>
</dbReference>
<proteinExistence type="predicted"/>
<dbReference type="EMBL" id="KB456260">
    <property type="protein sequence ID" value="EMF16485.1"/>
    <property type="molecule type" value="Genomic_DNA"/>
</dbReference>
<dbReference type="Proteomes" id="UP000016931">
    <property type="component" value="Unassembled WGS sequence"/>
</dbReference>
<dbReference type="InterPro" id="IPR033433">
    <property type="entry name" value="GtaA_N"/>
</dbReference>
<dbReference type="eggNOG" id="ENOG502SHC8">
    <property type="taxonomic scope" value="Eukaryota"/>
</dbReference>
<dbReference type="OMA" id="YSLMGVK"/>
<dbReference type="SUPFAM" id="SSF48208">
    <property type="entry name" value="Six-hairpin glycosidases"/>
    <property type="match status" value="1"/>
</dbReference>
<evidence type="ECO:0000259" key="2">
    <source>
        <dbReference type="Pfam" id="PF16335"/>
    </source>
</evidence>
<feature type="transmembrane region" description="Helical" evidence="1">
    <location>
        <begin position="6"/>
        <end position="27"/>
    </location>
</feature>
<keyword evidence="5" id="KW-1185">Reference proteome</keyword>
<keyword evidence="1" id="KW-1133">Transmembrane helix</keyword>
<reference evidence="4 5" key="1">
    <citation type="journal article" date="2012" name="PLoS Pathog.">
        <title>Diverse lifestyles and strategies of plant pathogenesis encoded in the genomes of eighteen Dothideomycetes fungi.</title>
        <authorList>
            <person name="Ohm R.A."/>
            <person name="Feau N."/>
            <person name="Henrissat B."/>
            <person name="Schoch C.L."/>
            <person name="Horwitz B.A."/>
            <person name="Barry K.W."/>
            <person name="Condon B.J."/>
            <person name="Copeland A.C."/>
            <person name="Dhillon B."/>
            <person name="Glaser F."/>
            <person name="Hesse C.N."/>
            <person name="Kosti I."/>
            <person name="LaButti K."/>
            <person name="Lindquist E.A."/>
            <person name="Lucas S."/>
            <person name="Salamov A.A."/>
            <person name="Bradshaw R.E."/>
            <person name="Ciuffetti L."/>
            <person name="Hamelin R.C."/>
            <person name="Kema G.H.J."/>
            <person name="Lawrence C."/>
            <person name="Scott J.A."/>
            <person name="Spatafora J.W."/>
            <person name="Turgeon B.G."/>
            <person name="de Wit P.J.G.M."/>
            <person name="Zhong S."/>
            <person name="Goodwin S.B."/>
            <person name="Grigoriev I.V."/>
        </authorList>
    </citation>
    <scope>NUCLEOTIDE SEQUENCE [LARGE SCALE GENOMIC DNA]</scope>
    <source>
        <strain evidence="4 5">SO2202</strain>
    </source>
</reference>
<organism evidence="4 5">
    <name type="scientific">Sphaerulina musiva (strain SO2202)</name>
    <name type="common">Poplar stem canker fungus</name>
    <name type="synonym">Septoria musiva</name>
    <dbReference type="NCBI Taxonomy" id="692275"/>
    <lineage>
        <taxon>Eukaryota</taxon>
        <taxon>Fungi</taxon>
        <taxon>Dikarya</taxon>
        <taxon>Ascomycota</taxon>
        <taxon>Pezizomycotina</taxon>
        <taxon>Dothideomycetes</taxon>
        <taxon>Dothideomycetidae</taxon>
        <taxon>Mycosphaerellales</taxon>
        <taxon>Mycosphaerellaceae</taxon>
        <taxon>Sphaerulina</taxon>
    </lineage>
</organism>
<evidence type="ECO:0000259" key="3">
    <source>
        <dbReference type="Pfam" id="PF17168"/>
    </source>
</evidence>
<evidence type="ECO:0000313" key="5">
    <source>
        <dbReference type="Proteomes" id="UP000016931"/>
    </source>
</evidence>
<dbReference type="PANTHER" id="PTHR31987:SF14">
    <property type="entry name" value="PUTATIVE (AFU_ORTHOLOGUE AFUA_6G09910)-RELATED"/>
    <property type="match status" value="1"/>
</dbReference>
<dbReference type="RefSeq" id="XP_016764606.1">
    <property type="nucleotide sequence ID" value="XM_016903227.1"/>
</dbReference>
<accession>N1QH26</accession>